<sequence>MPHYSFAFILYPDNSMQKYLFFSCFCCRKLLFYSFTFSESSYWRLFNEKTPQQESFRKKK</sequence>
<dbReference type="STRING" id="1127699.HMPREF9151_02351"/>
<dbReference type="Proteomes" id="UP000010433">
    <property type="component" value="Unassembled WGS sequence"/>
</dbReference>
<dbReference type="EMBL" id="AMEP01000150">
    <property type="protein sequence ID" value="EKX96868.1"/>
    <property type="molecule type" value="Genomic_DNA"/>
</dbReference>
<protein>
    <submittedName>
        <fullName evidence="1">Uncharacterized protein</fullName>
    </submittedName>
</protein>
<reference evidence="1 2" key="1">
    <citation type="submission" date="2012-05" db="EMBL/GenBank/DDBJ databases">
        <authorList>
            <person name="Weinstock G."/>
            <person name="Sodergren E."/>
            <person name="Lobos E.A."/>
            <person name="Fulton L."/>
            <person name="Fulton R."/>
            <person name="Courtney L."/>
            <person name="Fronick C."/>
            <person name="O'Laughlin M."/>
            <person name="Godfrey J."/>
            <person name="Wilson R.M."/>
            <person name="Miner T."/>
            <person name="Farmer C."/>
            <person name="Delehaunty K."/>
            <person name="Cordes M."/>
            <person name="Minx P."/>
            <person name="Tomlinson C."/>
            <person name="Chen J."/>
            <person name="Wollam A."/>
            <person name="Pepin K.H."/>
            <person name="Bhonagiri V."/>
            <person name="Zhang X."/>
            <person name="Suruliraj S."/>
            <person name="Warren W."/>
            <person name="Mitreva M."/>
            <person name="Mardis E.R."/>
            <person name="Wilson R.K."/>
        </authorList>
    </citation>
    <scope>NUCLEOTIDE SEQUENCE [LARGE SCALE GENOMIC DNA]</scope>
    <source>
        <strain evidence="1 2">F0055</strain>
    </source>
</reference>
<name>L1N025_9BACT</name>
<gene>
    <name evidence="1" type="ORF">HMPREF9151_02351</name>
</gene>
<dbReference type="AlphaFoldDB" id="L1N025"/>
<accession>L1N025</accession>
<keyword evidence="2" id="KW-1185">Reference proteome</keyword>
<dbReference type="HOGENOM" id="CLU_2937894_0_0_10"/>
<evidence type="ECO:0000313" key="2">
    <source>
        <dbReference type="Proteomes" id="UP000010433"/>
    </source>
</evidence>
<comment type="caution">
    <text evidence="1">The sequence shown here is derived from an EMBL/GenBank/DDBJ whole genome shotgun (WGS) entry which is preliminary data.</text>
</comment>
<proteinExistence type="predicted"/>
<evidence type="ECO:0000313" key="1">
    <source>
        <dbReference type="EMBL" id="EKX96868.1"/>
    </source>
</evidence>
<organism evidence="1 2">
    <name type="scientific">Hoylesella saccharolytica F0055</name>
    <dbReference type="NCBI Taxonomy" id="1127699"/>
    <lineage>
        <taxon>Bacteria</taxon>
        <taxon>Pseudomonadati</taxon>
        <taxon>Bacteroidota</taxon>
        <taxon>Bacteroidia</taxon>
        <taxon>Bacteroidales</taxon>
        <taxon>Prevotellaceae</taxon>
        <taxon>Hoylesella</taxon>
    </lineage>
</organism>